<reference evidence="2" key="1">
    <citation type="submission" date="2022-10" db="EMBL/GenBank/DDBJ databases">
        <title>Genome assembly of Pristionchus species.</title>
        <authorList>
            <person name="Yoshida K."/>
            <person name="Sommer R.J."/>
        </authorList>
    </citation>
    <scope>NUCLEOTIDE SEQUENCE [LARGE SCALE GENOMIC DNA]</scope>
    <source>
        <strain evidence="2">RS5460</strain>
    </source>
</reference>
<feature type="non-terminal residue" evidence="1">
    <location>
        <position position="1"/>
    </location>
</feature>
<name>A0AAN4Z234_9BILA</name>
<sequence>NGSIMRITCSLRAIIRSHHEALDDMKAVLAITKQYGMADPTKQPVDAQPFSISSTQGPMYLHQLSTELSFDNRYPRPFKNRRQDLFQRMLSTVVDTKWIMHRSVFLGAKNAFADRDKIVHGSRAALSGILDAIRNKDLSSLSPVLLDDGILPDIEKISDLSSLTDRQLSCLEVSDDDFVGIDGIVDTWKRMDLAEDDPSGLLSSLRLGISEKQEKPILTYSVDMMAILRKNILLTKGSAPPQDQVFESVPSAYGLPYFRVLYATVEFAHLSASKLGEFSDEPFLLNFHVHSF</sequence>
<dbReference type="Proteomes" id="UP001328107">
    <property type="component" value="Unassembled WGS sequence"/>
</dbReference>
<evidence type="ECO:0000313" key="2">
    <source>
        <dbReference type="Proteomes" id="UP001328107"/>
    </source>
</evidence>
<accession>A0AAN4Z234</accession>
<gene>
    <name evidence="1" type="ORF">PMAYCL1PPCAC_02094</name>
</gene>
<proteinExistence type="predicted"/>
<dbReference type="AlphaFoldDB" id="A0AAN4Z234"/>
<organism evidence="1 2">
    <name type="scientific">Pristionchus mayeri</name>
    <dbReference type="NCBI Taxonomy" id="1317129"/>
    <lineage>
        <taxon>Eukaryota</taxon>
        <taxon>Metazoa</taxon>
        <taxon>Ecdysozoa</taxon>
        <taxon>Nematoda</taxon>
        <taxon>Chromadorea</taxon>
        <taxon>Rhabditida</taxon>
        <taxon>Rhabditina</taxon>
        <taxon>Diplogasteromorpha</taxon>
        <taxon>Diplogasteroidea</taxon>
        <taxon>Neodiplogasteridae</taxon>
        <taxon>Pristionchus</taxon>
    </lineage>
</organism>
<comment type="caution">
    <text evidence="1">The sequence shown here is derived from an EMBL/GenBank/DDBJ whole genome shotgun (WGS) entry which is preliminary data.</text>
</comment>
<keyword evidence="2" id="KW-1185">Reference proteome</keyword>
<dbReference type="EMBL" id="BTRK01000001">
    <property type="protein sequence ID" value="GMR31899.1"/>
    <property type="molecule type" value="Genomic_DNA"/>
</dbReference>
<protein>
    <submittedName>
        <fullName evidence="1">Uncharacterized protein</fullName>
    </submittedName>
</protein>
<evidence type="ECO:0000313" key="1">
    <source>
        <dbReference type="EMBL" id="GMR31899.1"/>
    </source>
</evidence>